<sequence length="202" mass="21705">MSKTQKDKRSGRAVASTSANGTHENSVIPKRVISLISQENYVAAYDVIRALPRSPVTLQAMGVCAMRFGKAADAVNLFRSMAVSPGTTVLRSDIDDAVKINYATALMLAGLPSGALEILNELQDKSQPSAEKIRAAIKTWAAGLSFWRRLDWKLNGIDPPNSPVPIDFEPGVFPFVVPHVTESSLPLSAPSLPHSEPVQLSA</sequence>
<dbReference type="Proteomes" id="UP001202961">
    <property type="component" value="Unassembled WGS sequence"/>
</dbReference>
<evidence type="ECO:0000313" key="2">
    <source>
        <dbReference type="EMBL" id="MCM2370266.1"/>
    </source>
</evidence>
<gene>
    <name evidence="2" type="ORF">NB063_06465</name>
</gene>
<accession>A0ABT0U0B9</accession>
<proteinExistence type="predicted"/>
<protein>
    <recommendedName>
        <fullName evidence="4">Pentatricopeptide repeat-containing protein</fullName>
    </recommendedName>
</protein>
<dbReference type="RefSeq" id="WP_250927938.1">
    <property type="nucleotide sequence ID" value="NZ_JAMQBK010000020.1"/>
</dbReference>
<comment type="caution">
    <text evidence="2">The sequence shown here is derived from an EMBL/GenBank/DDBJ whole genome shotgun (WGS) entry which is preliminary data.</text>
</comment>
<organism evidence="2 3">
    <name type="scientific">Aporhodopirellula aestuarii</name>
    <dbReference type="NCBI Taxonomy" id="2950107"/>
    <lineage>
        <taxon>Bacteria</taxon>
        <taxon>Pseudomonadati</taxon>
        <taxon>Planctomycetota</taxon>
        <taxon>Planctomycetia</taxon>
        <taxon>Pirellulales</taxon>
        <taxon>Pirellulaceae</taxon>
        <taxon>Aporhodopirellula</taxon>
    </lineage>
</organism>
<keyword evidence="3" id="KW-1185">Reference proteome</keyword>
<evidence type="ECO:0008006" key="4">
    <source>
        <dbReference type="Google" id="ProtNLM"/>
    </source>
</evidence>
<dbReference type="EMBL" id="JAMQBK010000020">
    <property type="protein sequence ID" value="MCM2370266.1"/>
    <property type="molecule type" value="Genomic_DNA"/>
</dbReference>
<feature type="region of interest" description="Disordered" evidence="1">
    <location>
        <begin position="1"/>
        <end position="22"/>
    </location>
</feature>
<feature type="compositionally biased region" description="Basic and acidic residues" evidence="1">
    <location>
        <begin position="1"/>
        <end position="10"/>
    </location>
</feature>
<reference evidence="2 3" key="1">
    <citation type="journal article" date="2022" name="Syst. Appl. Microbiol.">
        <title>Rhodopirellula aestuarii sp. nov., a novel member of the genus Rhodopirellula isolated from brackish sediments collected in the Tagus River estuary, Portugal.</title>
        <authorList>
            <person name="Vitorino I.R."/>
            <person name="Klimek D."/>
            <person name="Calusinska M."/>
            <person name="Lobo-da-Cunha A."/>
            <person name="Vasconcelos V."/>
            <person name="Lage O.M."/>
        </authorList>
    </citation>
    <scope>NUCLEOTIDE SEQUENCE [LARGE SCALE GENOMIC DNA]</scope>
    <source>
        <strain evidence="2 3">ICT_H3.1</strain>
    </source>
</reference>
<name>A0ABT0U0B9_9BACT</name>
<evidence type="ECO:0000256" key="1">
    <source>
        <dbReference type="SAM" id="MobiDB-lite"/>
    </source>
</evidence>
<evidence type="ECO:0000313" key="3">
    <source>
        <dbReference type="Proteomes" id="UP001202961"/>
    </source>
</evidence>